<dbReference type="Gramene" id="TraesLDM5A03G02747480.1">
    <property type="protein sequence ID" value="TraesLDM5A03G02747480.1"/>
    <property type="gene ID" value="TraesLDM5A03G02747480"/>
</dbReference>
<dbReference type="GeneID" id="123108014"/>
<dbReference type="PANTHER" id="PTHR46064">
    <property type="entry name" value="QUEUINE TRNA-RIBOSYLTRANSFERASE ACCESSORY SUBUNIT 2"/>
    <property type="match status" value="1"/>
</dbReference>
<dbReference type="HAMAP" id="MF_03043">
    <property type="entry name" value="QTRT2"/>
    <property type="match status" value="1"/>
</dbReference>
<protein>
    <recommendedName>
        <fullName evidence="5">Queuine tRNA-ribosyltransferase accessory subunit 2</fullName>
    </recommendedName>
    <alternativeName>
        <fullName evidence="5">Queuine tRNA-ribosyltransferase domain-containing protein 1</fullName>
    </alternativeName>
</protein>
<proteinExistence type="inferred from homology"/>
<dbReference type="Gramene" id="TraesJUL5A03G02763610.1">
    <property type="protein sequence ID" value="TraesJUL5A03G02763610.1"/>
    <property type="gene ID" value="TraesJUL5A03G02763610"/>
</dbReference>
<dbReference type="NCBIfam" id="TIGR00449">
    <property type="entry name" value="tgt_general"/>
    <property type="match status" value="2"/>
</dbReference>
<dbReference type="SUPFAM" id="SSF51713">
    <property type="entry name" value="tRNA-guanine transglycosylase"/>
    <property type="match status" value="1"/>
</dbReference>
<dbReference type="InterPro" id="IPR002616">
    <property type="entry name" value="tRNA_ribo_trans-like"/>
</dbReference>
<dbReference type="Gramene" id="TraesCS5A02G435700.1">
    <property type="protein sequence ID" value="TraesCS5A02G435700.1"/>
    <property type="gene ID" value="TraesCS5A02G435700"/>
</dbReference>
<dbReference type="Gramene" id="TraesRN5A0101041800.1">
    <property type="protein sequence ID" value="TraesRN5A0101041800.1"/>
    <property type="gene ID" value="TraesRN5A0101041800"/>
</dbReference>
<dbReference type="InterPro" id="IPR028592">
    <property type="entry name" value="QTRTD1"/>
</dbReference>
<reference evidence="7" key="2">
    <citation type="submission" date="2018-10" db="UniProtKB">
        <authorList>
            <consortium name="EnsemblPlants"/>
        </authorList>
    </citation>
    <scope>IDENTIFICATION</scope>
</reference>
<comment type="similarity">
    <text evidence="5">Belongs to the queuine tRNA-ribosyltransferase family. QTRT2 subfamily.</text>
</comment>
<keyword evidence="2 5" id="KW-0819">tRNA processing</keyword>
<dbReference type="PANTHER" id="PTHR46064:SF1">
    <property type="entry name" value="QUEUINE TRNA-RIBOSYLTRANSFERASE ACCESSORY SUBUNIT 2"/>
    <property type="match status" value="1"/>
</dbReference>
<reference evidence="7" key="1">
    <citation type="submission" date="2018-08" db="EMBL/GenBank/DDBJ databases">
        <authorList>
            <person name="Rossello M."/>
        </authorList>
    </citation>
    <scope>NUCLEOTIDE SEQUENCE [LARGE SCALE GENOMIC DNA]</scope>
    <source>
        <strain evidence="7">cv. Chinese Spring</strain>
    </source>
</reference>
<dbReference type="PaxDb" id="4565-Traes_5AL_6EE22CA41.1"/>
<evidence type="ECO:0000256" key="3">
    <source>
        <dbReference type="ARBA" id="ARBA00022723"/>
    </source>
</evidence>
<dbReference type="InterPro" id="IPR036511">
    <property type="entry name" value="TGT-like_sf"/>
</dbReference>
<evidence type="ECO:0000256" key="5">
    <source>
        <dbReference type="HAMAP-Rule" id="MF_03043"/>
    </source>
</evidence>
<dbReference type="KEGG" id="taes:123108014"/>
<evidence type="ECO:0000256" key="1">
    <source>
        <dbReference type="ARBA" id="ARBA00022490"/>
    </source>
</evidence>
<keyword evidence="8" id="KW-1185">Reference proteome</keyword>
<evidence type="ECO:0000313" key="8">
    <source>
        <dbReference type="Proteomes" id="UP000019116"/>
    </source>
</evidence>
<organism evidence="7">
    <name type="scientific">Triticum aestivum</name>
    <name type="common">Wheat</name>
    <dbReference type="NCBI Taxonomy" id="4565"/>
    <lineage>
        <taxon>Eukaryota</taxon>
        <taxon>Viridiplantae</taxon>
        <taxon>Streptophyta</taxon>
        <taxon>Embryophyta</taxon>
        <taxon>Tracheophyta</taxon>
        <taxon>Spermatophyta</taxon>
        <taxon>Magnoliopsida</taxon>
        <taxon>Liliopsida</taxon>
        <taxon>Poales</taxon>
        <taxon>Poaceae</taxon>
        <taxon>BOP clade</taxon>
        <taxon>Pooideae</taxon>
        <taxon>Triticodae</taxon>
        <taxon>Triticeae</taxon>
        <taxon>Triticinae</taxon>
        <taxon>Triticum</taxon>
    </lineage>
</organism>
<feature type="domain" description="tRNA-guanine(15) transglycosylase-like" evidence="6">
    <location>
        <begin position="14"/>
        <end position="261"/>
    </location>
</feature>
<dbReference type="Proteomes" id="UP000019116">
    <property type="component" value="Chromosome 5A"/>
</dbReference>
<comment type="cofactor">
    <cofactor evidence="5">
        <name>Zn(2+)</name>
        <dbReference type="ChEBI" id="CHEBI:29105"/>
    </cofactor>
    <text evidence="5">Binds 1 zinc ion per subunit.</text>
</comment>
<dbReference type="Gene3D" id="3.20.20.105">
    <property type="entry name" value="Queuine tRNA-ribosyltransferase-like"/>
    <property type="match status" value="2"/>
</dbReference>
<dbReference type="Gramene" id="TraesMAC5A03G02743040.1">
    <property type="protein sequence ID" value="TraesMAC5A03G02743040.1"/>
    <property type="gene ID" value="TraesMAC5A03G02743040"/>
</dbReference>
<feature type="binding site" evidence="5">
    <location>
        <position position="262"/>
    </location>
    <ligand>
        <name>Zn(2+)</name>
        <dbReference type="ChEBI" id="CHEBI:29105"/>
    </ligand>
</feature>
<evidence type="ECO:0000256" key="4">
    <source>
        <dbReference type="ARBA" id="ARBA00022833"/>
    </source>
</evidence>
<dbReference type="Gramene" id="TraesARI5A03G02786760.1">
    <property type="protein sequence ID" value="TraesARI5A03G02786760.1"/>
    <property type="gene ID" value="TraesARI5A03G02786760"/>
</dbReference>
<keyword evidence="1 5" id="KW-0963">Cytoplasm</keyword>
<name>A0A3B6KP92_WHEAT</name>
<evidence type="ECO:0000256" key="2">
    <source>
        <dbReference type="ARBA" id="ARBA00022694"/>
    </source>
</evidence>
<comment type="function">
    <text evidence="5">Non-catalytic subunit of the queuine tRNA-ribosyltransferase (TGT) that catalyzes the base-exchange of a guanine (G) residue with queuine (Q) at position 34 (anticodon wobble position) in tRNAs with GU(N) anticodons (tRNA-Asp, -Asn, -His and -Tyr), resulting in the hypermodified nucleoside queuosine (7-(((4,5-cis-dihydroxy-2-cyclopenten-1-yl)amino)methyl)-7-deazaguanosine).</text>
</comment>
<dbReference type="RefSeq" id="XP_044385820.1">
    <property type="nucleotide sequence ID" value="XM_044529885.1"/>
</dbReference>
<evidence type="ECO:0000259" key="6">
    <source>
        <dbReference type="Pfam" id="PF01702"/>
    </source>
</evidence>
<dbReference type="GO" id="GO:0006400">
    <property type="term" value="P:tRNA modification"/>
    <property type="evidence" value="ECO:0007669"/>
    <property type="project" value="InterPro"/>
</dbReference>
<dbReference type="STRING" id="4565.A0A3B6KP92"/>
<sequence length="334" mass="36336">MRFAVTKVCASGAKARAGLLQIGSSGVETPALLLSTRKGLPAFMSPDLLSSLPLPDSLLLNVCPTHFIEVPPSKTISNIGGLHRMLGLPDHILVAAAGESTECLPSSDATNKFGASFETPAGRKLVKPSDYMELISCLQPNLWASLADEVPAWVNEKRNKTSVERTLRWLDACIALDAASGRNSLGVVVGGSSIEQRKLCATEVSKRNVSGFWIGGFGLGESVEERCSLLNAVTDCLPLGKPRIVSRLGLPEEVLEGVVDGCTCFTCQNHTRAYLNHLINVHEMLAQILLEIHNTHHYLRFFRSIREAIKAGEFDIFWKQFVENRRSQIAAAAM</sequence>
<dbReference type="InterPro" id="IPR050852">
    <property type="entry name" value="Queuine_tRNA-ribosyltrfase"/>
</dbReference>
<dbReference type="Gramene" id="TraesNOR5A03G02768400.1">
    <property type="protein sequence ID" value="TraesNOR5A03G02768400.1"/>
    <property type="gene ID" value="TraesNOR5A03G02768400"/>
</dbReference>
<feature type="binding site" evidence="5">
    <location>
        <position position="264"/>
    </location>
    <ligand>
        <name>Zn(2+)</name>
        <dbReference type="ChEBI" id="CHEBI:29105"/>
    </ligand>
</feature>
<dbReference type="GO" id="GO:0008479">
    <property type="term" value="F:tRNA-guanosine(34) queuine transglycosylase activity"/>
    <property type="evidence" value="ECO:0007669"/>
    <property type="project" value="UniProtKB-UniRule"/>
</dbReference>
<dbReference type="Gramene" id="TraesCS5A03G1028100.1">
    <property type="protein sequence ID" value="TraesCS5A03G1028100.1.CDS"/>
    <property type="gene ID" value="TraesCS5A03G1028100"/>
</dbReference>
<dbReference type="GO" id="GO:0005737">
    <property type="term" value="C:cytoplasm"/>
    <property type="evidence" value="ECO:0007669"/>
    <property type="project" value="UniProtKB-SubCell"/>
</dbReference>
<comment type="subunit">
    <text evidence="5">Heterodimer of a catalytic subunit and an accessory subunit.</text>
</comment>
<dbReference type="SMR" id="A0A3B6KP92"/>
<keyword evidence="4 5" id="KW-0862">Zinc</keyword>
<dbReference type="EnsemblPlants" id="TraesCS5A02G435700.1">
    <property type="protein sequence ID" value="TraesCS5A02G435700.1"/>
    <property type="gene ID" value="TraesCS5A02G435700"/>
</dbReference>
<comment type="subcellular location">
    <subcellularLocation>
        <location evidence="5">Cytoplasm</location>
    </subcellularLocation>
</comment>
<dbReference type="AlphaFoldDB" id="A0A3B6KP92"/>
<dbReference type="GO" id="GO:0046872">
    <property type="term" value="F:metal ion binding"/>
    <property type="evidence" value="ECO:0007669"/>
    <property type="project" value="UniProtKB-KW"/>
</dbReference>
<keyword evidence="3 5" id="KW-0479">Metal-binding</keyword>
<dbReference type="OMA" id="AYSINIW"/>
<evidence type="ECO:0000313" key="7">
    <source>
        <dbReference type="EnsemblPlants" id="TraesCS5A02G435700.1"/>
    </source>
</evidence>
<feature type="binding site" evidence="5">
    <location>
        <position position="267"/>
    </location>
    <ligand>
        <name>Zn(2+)</name>
        <dbReference type="ChEBI" id="CHEBI:29105"/>
    </ligand>
</feature>
<feature type="binding site" evidence="5">
    <location>
        <position position="293"/>
    </location>
    <ligand>
        <name>Zn(2+)</name>
        <dbReference type="ChEBI" id="CHEBI:29105"/>
    </ligand>
</feature>
<dbReference type="OrthoDB" id="27601at2759"/>
<accession>A0A3B6KP92</accession>
<gene>
    <name evidence="7" type="primary">LOC123108014</name>
</gene>
<dbReference type="Pfam" id="PF01702">
    <property type="entry name" value="TGT"/>
    <property type="match status" value="1"/>
</dbReference>
<dbReference type="Gramene" id="TraesJAG5A03G02746160.1">
    <property type="protein sequence ID" value="TraesJAG5A03G02746160.1"/>
    <property type="gene ID" value="TraesJAG5A03G02746160"/>
</dbReference>